<feature type="transmembrane region" description="Helical" evidence="1">
    <location>
        <begin position="207"/>
        <end position="225"/>
    </location>
</feature>
<keyword evidence="1" id="KW-0812">Transmembrane</keyword>
<protein>
    <submittedName>
        <fullName evidence="2">Uncharacterized protein</fullName>
    </submittedName>
</protein>
<sequence>MKTRIVEITTALSATTIGGKSDTLSSATIYSIVTGRSSVRLDSSALGRLSPASPAPNSSSRIRLIPRTGNQPLSALESPAILAVPLQKLLRTKDVCVELLNSSPADFDGSKLFWTGWALGWRRWPINIISCCLLNLVVGGGIAGDVDGAGVGGGAADGLEEGCDVDAGGGELGVWDGEKGGGGVVVEVGEEEAAEERLELKEERRSVMLVVVVVVAVGIFGRWWVFGVGGDGGGGSGGGGRRWLWWEMYFLFFNF</sequence>
<evidence type="ECO:0000313" key="3">
    <source>
        <dbReference type="Proteomes" id="UP001141552"/>
    </source>
</evidence>
<gene>
    <name evidence="2" type="ORF">Tsubulata_031738</name>
</gene>
<reference evidence="2" key="2">
    <citation type="journal article" date="2023" name="Plants (Basel)">
        <title>Annotation of the Turnera subulata (Passifloraceae) Draft Genome Reveals the S-Locus Evolved after the Divergence of Turneroideae from Passifloroideae in a Stepwise Manner.</title>
        <authorList>
            <person name="Henning P.M."/>
            <person name="Roalson E.H."/>
            <person name="Mir W."/>
            <person name="McCubbin A.G."/>
            <person name="Shore J.S."/>
        </authorList>
    </citation>
    <scope>NUCLEOTIDE SEQUENCE</scope>
    <source>
        <strain evidence="2">F60SS</strain>
    </source>
</reference>
<accession>A0A9Q0FQD7</accession>
<name>A0A9Q0FQD7_9ROSI</name>
<reference evidence="2" key="1">
    <citation type="submission" date="2022-02" db="EMBL/GenBank/DDBJ databases">
        <authorList>
            <person name="Henning P.M."/>
            <person name="McCubbin A.G."/>
            <person name="Shore J.S."/>
        </authorList>
    </citation>
    <scope>NUCLEOTIDE SEQUENCE</scope>
    <source>
        <strain evidence="2">F60SS</strain>
        <tissue evidence="2">Leaves</tissue>
    </source>
</reference>
<dbReference type="EMBL" id="JAKUCV010004686">
    <property type="protein sequence ID" value="KAJ4834516.1"/>
    <property type="molecule type" value="Genomic_DNA"/>
</dbReference>
<dbReference type="Proteomes" id="UP001141552">
    <property type="component" value="Unassembled WGS sequence"/>
</dbReference>
<proteinExistence type="predicted"/>
<organism evidence="2 3">
    <name type="scientific">Turnera subulata</name>
    <dbReference type="NCBI Taxonomy" id="218843"/>
    <lineage>
        <taxon>Eukaryota</taxon>
        <taxon>Viridiplantae</taxon>
        <taxon>Streptophyta</taxon>
        <taxon>Embryophyta</taxon>
        <taxon>Tracheophyta</taxon>
        <taxon>Spermatophyta</taxon>
        <taxon>Magnoliopsida</taxon>
        <taxon>eudicotyledons</taxon>
        <taxon>Gunneridae</taxon>
        <taxon>Pentapetalae</taxon>
        <taxon>rosids</taxon>
        <taxon>fabids</taxon>
        <taxon>Malpighiales</taxon>
        <taxon>Passifloraceae</taxon>
        <taxon>Turnera</taxon>
    </lineage>
</organism>
<evidence type="ECO:0000313" key="2">
    <source>
        <dbReference type="EMBL" id="KAJ4834516.1"/>
    </source>
</evidence>
<keyword evidence="1" id="KW-1133">Transmembrane helix</keyword>
<keyword evidence="3" id="KW-1185">Reference proteome</keyword>
<comment type="caution">
    <text evidence="2">The sequence shown here is derived from an EMBL/GenBank/DDBJ whole genome shotgun (WGS) entry which is preliminary data.</text>
</comment>
<dbReference type="AlphaFoldDB" id="A0A9Q0FQD7"/>
<evidence type="ECO:0000256" key="1">
    <source>
        <dbReference type="SAM" id="Phobius"/>
    </source>
</evidence>
<keyword evidence="1" id="KW-0472">Membrane</keyword>